<organism evidence="1 2">
    <name type="scientific">Tumebacillus lipolyticus</name>
    <dbReference type="NCBI Taxonomy" id="1280370"/>
    <lineage>
        <taxon>Bacteria</taxon>
        <taxon>Bacillati</taxon>
        <taxon>Bacillota</taxon>
        <taxon>Bacilli</taxon>
        <taxon>Bacillales</taxon>
        <taxon>Alicyclobacillaceae</taxon>
        <taxon>Tumebacillus</taxon>
    </lineage>
</organism>
<dbReference type="RefSeq" id="WP_386043491.1">
    <property type="nucleotide sequence ID" value="NZ_JBHUIO010000002.1"/>
</dbReference>
<reference evidence="2" key="1">
    <citation type="journal article" date="2019" name="Int. J. Syst. Evol. Microbiol.">
        <title>The Global Catalogue of Microorganisms (GCM) 10K type strain sequencing project: providing services to taxonomists for standard genome sequencing and annotation.</title>
        <authorList>
            <consortium name="The Broad Institute Genomics Platform"/>
            <consortium name="The Broad Institute Genome Sequencing Center for Infectious Disease"/>
            <person name="Wu L."/>
            <person name="Ma J."/>
        </authorList>
    </citation>
    <scope>NUCLEOTIDE SEQUENCE [LARGE SCALE GENOMIC DNA]</scope>
    <source>
        <strain evidence="2">CGMCC 1.13574</strain>
    </source>
</reference>
<proteinExistence type="predicted"/>
<protein>
    <submittedName>
        <fullName evidence="1">DUF4264 family protein</fullName>
    </submittedName>
</protein>
<comment type="caution">
    <text evidence="1">The sequence shown here is derived from an EMBL/GenBank/DDBJ whole genome shotgun (WGS) entry which is preliminary data.</text>
</comment>
<evidence type="ECO:0000313" key="2">
    <source>
        <dbReference type="Proteomes" id="UP001597343"/>
    </source>
</evidence>
<gene>
    <name evidence="1" type="ORF">ACFSOY_01100</name>
</gene>
<evidence type="ECO:0000313" key="1">
    <source>
        <dbReference type="EMBL" id="MFD2168615.1"/>
    </source>
</evidence>
<name>A0ABW4ZSQ9_9BACL</name>
<dbReference type="EMBL" id="JBHUIO010000002">
    <property type="protein sequence ID" value="MFD2168615.1"/>
    <property type="molecule type" value="Genomic_DNA"/>
</dbReference>
<keyword evidence="2" id="KW-1185">Reference proteome</keyword>
<dbReference type="Proteomes" id="UP001597343">
    <property type="component" value="Unassembled WGS sequence"/>
</dbReference>
<accession>A0ABW4ZSQ9</accession>
<sequence>MEETKLVTLGTAEFDNPSDLYHVVDFLNHTLKERRFVFGLSKGEDGLLHISVYEELEQ</sequence>
<dbReference type="Pfam" id="PF14084">
    <property type="entry name" value="DUF4264"/>
    <property type="match status" value="1"/>
</dbReference>
<dbReference type="InterPro" id="IPR012190">
    <property type="entry name" value="UCP036698"/>
</dbReference>